<proteinExistence type="predicted"/>
<sequence length="441" mass="47802">MNFHLQLKVQFWGFRYLASLVKTWSLAGLIAVSPVGFSEQLAQAANLIGWKFDPTTNQLEINLDQATLPRYSLLSQPTRIVIDLPNTQLGTLQTQQTYSGAVRAIQLFRSQSNLTTIILELSPQVVLTPEQVQLILPPASNGERWVLRSLIAGTTGSSNVRRPSTPLSILPPATLTSPQTPSVQVPPLNIFGGSNTLPPARTSSINLPTPIFPNNQIPERTLPYFSDGTGVISTSIPTATPNSVVEFGQKLPLPPVRQGSAIALPRNFNSSALSSNRAVSQTPQTNINSVNTSQAANYGTNLPYVLPAGTQLNLLYTGASDLILQAGMLQREVLLLQEEVRDRNGKVILPVGTPIFGSFQSDRNGSRFIAQSMIIGQRNLPILAQSGSLNSNQPISQNALPPTYTWGDAPTNYFNTSQNTTIKIGQIVPVQLMQNLSYSLN</sequence>
<reference evidence="2 3" key="1">
    <citation type="submission" date="2012-06" db="EMBL/GenBank/DDBJ databases">
        <title>Finished chromosome of genome of Crinalium epipsammum PCC 9333.</title>
        <authorList>
            <consortium name="US DOE Joint Genome Institute"/>
            <person name="Gugger M."/>
            <person name="Coursin T."/>
            <person name="Rippka R."/>
            <person name="Tandeau De Marsac N."/>
            <person name="Huntemann M."/>
            <person name="Wei C.-L."/>
            <person name="Han J."/>
            <person name="Detter J.C."/>
            <person name="Han C."/>
            <person name="Tapia R."/>
            <person name="Davenport K."/>
            <person name="Daligault H."/>
            <person name="Erkkila T."/>
            <person name="Gu W."/>
            <person name="Munk A.C.C."/>
            <person name="Teshima H."/>
            <person name="Xu Y."/>
            <person name="Chain P."/>
            <person name="Chen A."/>
            <person name="Krypides N."/>
            <person name="Mavromatis K."/>
            <person name="Markowitz V."/>
            <person name="Szeto E."/>
            <person name="Ivanova N."/>
            <person name="Mikhailova N."/>
            <person name="Ovchinnikova G."/>
            <person name="Pagani I."/>
            <person name="Pati A."/>
            <person name="Goodwin L."/>
            <person name="Peters L."/>
            <person name="Pitluck S."/>
            <person name="Woyke T."/>
            <person name="Kerfeld C."/>
        </authorList>
    </citation>
    <scope>NUCLEOTIDE SEQUENCE [LARGE SCALE GENOMIC DNA]</scope>
    <source>
        <strain evidence="2 3">PCC 9333</strain>
    </source>
</reference>
<evidence type="ECO:0000313" key="3">
    <source>
        <dbReference type="Proteomes" id="UP000010472"/>
    </source>
</evidence>
<dbReference type="STRING" id="1173022.Cri9333_3937"/>
<dbReference type="RefSeq" id="WP_015204845.1">
    <property type="nucleotide sequence ID" value="NC_019753.1"/>
</dbReference>
<name>K9W5J3_9CYAN</name>
<dbReference type="Gene3D" id="2.60.40.3500">
    <property type="match status" value="1"/>
</dbReference>
<accession>K9W5J3</accession>
<dbReference type="AlphaFoldDB" id="K9W5J3"/>
<dbReference type="InterPro" id="IPR021731">
    <property type="entry name" value="AMIN_dom"/>
</dbReference>
<evidence type="ECO:0000313" key="2">
    <source>
        <dbReference type="EMBL" id="AFZ14745.1"/>
    </source>
</evidence>
<dbReference type="KEGG" id="cep:Cri9333_3937"/>
<gene>
    <name evidence="2" type="ORF">Cri9333_3937</name>
</gene>
<dbReference type="Proteomes" id="UP000010472">
    <property type="component" value="Chromosome"/>
</dbReference>
<protein>
    <recommendedName>
        <fullName evidence="1">AMIN domain-containing protein</fullName>
    </recommendedName>
</protein>
<dbReference type="eggNOG" id="COG0860">
    <property type="taxonomic scope" value="Bacteria"/>
</dbReference>
<evidence type="ECO:0000259" key="1">
    <source>
        <dbReference type="Pfam" id="PF11741"/>
    </source>
</evidence>
<dbReference type="EMBL" id="CP003620">
    <property type="protein sequence ID" value="AFZ14745.1"/>
    <property type="molecule type" value="Genomic_DNA"/>
</dbReference>
<dbReference type="PATRIC" id="fig|1173022.3.peg.4248"/>
<dbReference type="OrthoDB" id="419483at2"/>
<keyword evidence="3" id="KW-1185">Reference proteome</keyword>
<dbReference type="HOGENOM" id="CLU_617973_0_0_3"/>
<organism evidence="2 3">
    <name type="scientific">Crinalium epipsammum PCC 9333</name>
    <dbReference type="NCBI Taxonomy" id="1173022"/>
    <lineage>
        <taxon>Bacteria</taxon>
        <taxon>Bacillati</taxon>
        <taxon>Cyanobacteriota</taxon>
        <taxon>Cyanophyceae</taxon>
        <taxon>Gomontiellales</taxon>
        <taxon>Gomontiellaceae</taxon>
        <taxon>Crinalium</taxon>
    </lineage>
</organism>
<feature type="domain" description="AMIN" evidence="1">
    <location>
        <begin position="50"/>
        <end position="146"/>
    </location>
</feature>
<dbReference type="Pfam" id="PF11741">
    <property type="entry name" value="AMIN"/>
    <property type="match status" value="1"/>
</dbReference>